<accession>A0A7G7CQD5</accession>
<dbReference type="Proteomes" id="UP000515743">
    <property type="component" value="Chromosome"/>
</dbReference>
<dbReference type="PANTHER" id="PTHR34702">
    <property type="entry name" value="NA(+)/H(+) ANTIPORTER SUBUNIT F1"/>
    <property type="match status" value="1"/>
</dbReference>
<feature type="transmembrane region" description="Helical" evidence="8">
    <location>
        <begin position="35"/>
        <end position="51"/>
    </location>
</feature>
<dbReference type="PANTHER" id="PTHR34702:SF1">
    <property type="entry name" value="NA(+)_H(+) ANTIPORTER SUBUNIT F"/>
    <property type="match status" value="1"/>
</dbReference>
<dbReference type="GO" id="GO:0015385">
    <property type="term" value="F:sodium:proton antiporter activity"/>
    <property type="evidence" value="ECO:0007669"/>
    <property type="project" value="TreeGrafter"/>
</dbReference>
<evidence type="ECO:0000256" key="7">
    <source>
        <dbReference type="ARBA" id="ARBA00023136"/>
    </source>
</evidence>
<dbReference type="Pfam" id="PF04066">
    <property type="entry name" value="MrpF_PhaF"/>
    <property type="match status" value="1"/>
</dbReference>
<keyword evidence="3" id="KW-0813">Transport</keyword>
<dbReference type="RefSeq" id="WP_185176175.1">
    <property type="nucleotide sequence ID" value="NZ_CP059404.1"/>
</dbReference>
<comment type="similarity">
    <text evidence="2">Belongs to the CPA3 antiporters (TC 2.A.63) subunit F family.</text>
</comment>
<organism evidence="9 10">
    <name type="scientific">Corynebacterium incognita</name>
    <dbReference type="NCBI Taxonomy" id="2754725"/>
    <lineage>
        <taxon>Bacteria</taxon>
        <taxon>Bacillati</taxon>
        <taxon>Actinomycetota</taxon>
        <taxon>Actinomycetes</taxon>
        <taxon>Mycobacteriales</taxon>
        <taxon>Corynebacteriaceae</taxon>
        <taxon>Corynebacterium</taxon>
    </lineage>
</organism>
<dbReference type="EMBL" id="CP059404">
    <property type="protein sequence ID" value="QNE89801.1"/>
    <property type="molecule type" value="Genomic_DNA"/>
</dbReference>
<comment type="subcellular location">
    <subcellularLocation>
        <location evidence="1">Cell membrane</location>
        <topology evidence="1">Multi-pass membrane protein</topology>
    </subcellularLocation>
</comment>
<protein>
    <submittedName>
        <fullName evidence="9">Pesticidal protein Cry26Aa</fullName>
    </submittedName>
</protein>
<keyword evidence="5 8" id="KW-0812">Transmembrane</keyword>
<name>A0A7G7CQD5_9CORY</name>
<feature type="transmembrane region" description="Helical" evidence="8">
    <location>
        <begin position="6"/>
        <end position="23"/>
    </location>
</feature>
<evidence type="ECO:0000313" key="9">
    <source>
        <dbReference type="EMBL" id="QNE89801.1"/>
    </source>
</evidence>
<dbReference type="AlphaFoldDB" id="A0A7G7CQD5"/>
<dbReference type="KEGG" id="cik:H0194_01735"/>
<evidence type="ECO:0000256" key="8">
    <source>
        <dbReference type="SAM" id="Phobius"/>
    </source>
</evidence>
<evidence type="ECO:0000313" key="10">
    <source>
        <dbReference type="Proteomes" id="UP000515743"/>
    </source>
</evidence>
<evidence type="ECO:0000256" key="6">
    <source>
        <dbReference type="ARBA" id="ARBA00022989"/>
    </source>
</evidence>
<evidence type="ECO:0000256" key="5">
    <source>
        <dbReference type="ARBA" id="ARBA00022692"/>
    </source>
</evidence>
<gene>
    <name evidence="9" type="ORF">H0194_01735</name>
</gene>
<keyword evidence="4" id="KW-1003">Cell membrane</keyword>
<proteinExistence type="inferred from homology"/>
<feature type="transmembrane region" description="Helical" evidence="8">
    <location>
        <begin position="57"/>
        <end position="76"/>
    </location>
</feature>
<sequence>MIVIDIAIVVIALCALPAIYRILVGPNRVDRVSAADMLMFILIPEIALLGFRGGSHYAYDLVLVAAVVGFLSAASLSRALMRGAR</sequence>
<keyword evidence="7 8" id="KW-0472">Membrane</keyword>
<keyword evidence="6 8" id="KW-1133">Transmembrane helix</keyword>
<dbReference type="InterPro" id="IPR007208">
    <property type="entry name" value="MrpF/PhaF-like"/>
</dbReference>
<evidence type="ECO:0000256" key="3">
    <source>
        <dbReference type="ARBA" id="ARBA00022448"/>
    </source>
</evidence>
<evidence type="ECO:0000256" key="4">
    <source>
        <dbReference type="ARBA" id="ARBA00022475"/>
    </source>
</evidence>
<reference evidence="9 10" key="1">
    <citation type="submission" date="2020-07" db="EMBL/GenBank/DDBJ databases">
        <title>Complete genome and description of Corynebacterium incognita strain Marseille-Q3630 sp. nov.</title>
        <authorList>
            <person name="Boxberger M."/>
        </authorList>
    </citation>
    <scope>NUCLEOTIDE SEQUENCE [LARGE SCALE GENOMIC DNA]</scope>
    <source>
        <strain evidence="9 10">Marseille-Q3630</strain>
    </source>
</reference>
<dbReference type="GO" id="GO:0005886">
    <property type="term" value="C:plasma membrane"/>
    <property type="evidence" value="ECO:0007669"/>
    <property type="project" value="UniProtKB-SubCell"/>
</dbReference>
<evidence type="ECO:0000256" key="1">
    <source>
        <dbReference type="ARBA" id="ARBA00004651"/>
    </source>
</evidence>
<evidence type="ECO:0000256" key="2">
    <source>
        <dbReference type="ARBA" id="ARBA00009212"/>
    </source>
</evidence>
<keyword evidence="10" id="KW-1185">Reference proteome</keyword>